<dbReference type="InterPro" id="IPR004499">
    <property type="entry name" value="Pro-tRNA-ligase_IIa_arc-type"/>
</dbReference>
<gene>
    <name evidence="8" type="ORF">PCOR1465_LOCUS816</name>
    <name evidence="9" type="ORF">PCOR1465_LOCUS817</name>
</gene>
<dbReference type="InterPro" id="IPR017449">
    <property type="entry name" value="Pro-tRNA_synth_II"/>
</dbReference>
<evidence type="ECO:0000256" key="2">
    <source>
        <dbReference type="ARBA" id="ARBA00022598"/>
    </source>
</evidence>
<dbReference type="SMART" id="SM00946">
    <property type="entry name" value="ProRS-C_1"/>
    <property type="match status" value="1"/>
</dbReference>
<dbReference type="FunFam" id="3.40.50.800:FF:000005">
    <property type="entry name" value="bifunctional glutamate/proline--tRNA ligase"/>
    <property type="match status" value="1"/>
</dbReference>
<dbReference type="EMBL" id="HBFZ01001219">
    <property type="protein sequence ID" value="CAD8988029.1"/>
    <property type="molecule type" value="Transcribed_RNA"/>
</dbReference>
<dbReference type="Pfam" id="PF03129">
    <property type="entry name" value="HGTP_anticodon"/>
    <property type="match status" value="1"/>
</dbReference>
<dbReference type="PANTHER" id="PTHR43382:SF2">
    <property type="entry name" value="BIFUNCTIONAL GLUTAMATE_PROLINE--TRNA LIGASE"/>
    <property type="match status" value="1"/>
</dbReference>
<dbReference type="Gene3D" id="3.30.110.30">
    <property type="entry name" value="C-terminal domain of ProRS"/>
    <property type="match status" value="1"/>
</dbReference>
<accession>A0A6T5V5E6</accession>
<dbReference type="GO" id="GO:0017101">
    <property type="term" value="C:aminoacyl-tRNA synthetase multienzyme complex"/>
    <property type="evidence" value="ECO:0007669"/>
    <property type="project" value="TreeGrafter"/>
</dbReference>
<dbReference type="AlphaFoldDB" id="A0A6T5V5E6"/>
<proteinExistence type="predicted"/>
<keyword evidence="2" id="KW-0436">Ligase</keyword>
<dbReference type="Pfam" id="PF09180">
    <property type="entry name" value="ProRS-C_1"/>
    <property type="match status" value="1"/>
</dbReference>
<dbReference type="GO" id="GO:0005737">
    <property type="term" value="C:cytoplasm"/>
    <property type="evidence" value="ECO:0007669"/>
    <property type="project" value="InterPro"/>
</dbReference>
<dbReference type="GO" id="GO:0005524">
    <property type="term" value="F:ATP binding"/>
    <property type="evidence" value="ECO:0007669"/>
    <property type="project" value="UniProtKB-KW"/>
</dbReference>
<evidence type="ECO:0000256" key="4">
    <source>
        <dbReference type="ARBA" id="ARBA00022840"/>
    </source>
</evidence>
<dbReference type="EC" id="6.1.1.15" evidence="1"/>
<evidence type="ECO:0000256" key="1">
    <source>
        <dbReference type="ARBA" id="ARBA00012831"/>
    </source>
</evidence>
<dbReference type="CDD" id="cd00862">
    <property type="entry name" value="ProRS_anticodon_zinc"/>
    <property type="match status" value="1"/>
</dbReference>
<organism evidence="8">
    <name type="scientific">Phaeocystis cordata</name>
    <dbReference type="NCBI Taxonomy" id="118079"/>
    <lineage>
        <taxon>Eukaryota</taxon>
        <taxon>Haptista</taxon>
        <taxon>Haptophyta</taxon>
        <taxon>Prymnesiophyceae</taxon>
        <taxon>Phaeocystales</taxon>
        <taxon>Phaeocystaceae</taxon>
        <taxon>Phaeocystis</taxon>
    </lineage>
</organism>
<dbReference type="PANTHER" id="PTHR43382">
    <property type="entry name" value="PROLYL-TRNA SYNTHETASE"/>
    <property type="match status" value="1"/>
</dbReference>
<evidence type="ECO:0000256" key="5">
    <source>
        <dbReference type="ARBA" id="ARBA00022917"/>
    </source>
</evidence>
<dbReference type="EMBL" id="HBFZ01001218">
    <property type="protein sequence ID" value="CAD8988028.1"/>
    <property type="molecule type" value="Transcribed_RNA"/>
</dbReference>
<dbReference type="InterPro" id="IPR004154">
    <property type="entry name" value="Anticodon-bd"/>
</dbReference>
<dbReference type="Gene3D" id="3.40.50.800">
    <property type="entry name" value="Anticodon-binding domain"/>
    <property type="match status" value="1"/>
</dbReference>
<dbReference type="GO" id="GO:0006433">
    <property type="term" value="P:prolyl-tRNA aminoacylation"/>
    <property type="evidence" value="ECO:0007669"/>
    <property type="project" value="InterPro"/>
</dbReference>
<dbReference type="SUPFAM" id="SSF52954">
    <property type="entry name" value="Class II aaRS ABD-related"/>
    <property type="match status" value="1"/>
</dbReference>
<keyword evidence="6" id="KW-0030">Aminoacyl-tRNA synthetase</keyword>
<reference evidence="8" key="1">
    <citation type="submission" date="2021-01" db="EMBL/GenBank/DDBJ databases">
        <authorList>
            <person name="Corre E."/>
            <person name="Pelletier E."/>
            <person name="Niang G."/>
            <person name="Scheremetjew M."/>
            <person name="Finn R."/>
            <person name="Kale V."/>
            <person name="Holt S."/>
            <person name="Cochrane G."/>
            <person name="Meng A."/>
            <person name="Brown T."/>
            <person name="Cohen L."/>
        </authorList>
    </citation>
    <scope>NUCLEOTIDE SEQUENCE</scope>
    <source>
        <strain evidence="8">RCC1383</strain>
    </source>
</reference>
<dbReference type="SUPFAM" id="SSF64586">
    <property type="entry name" value="C-terminal domain of ProRS"/>
    <property type="match status" value="1"/>
</dbReference>
<feature type="domain" description="Proline-tRNA ligase class II C-terminal" evidence="7">
    <location>
        <begin position="145"/>
        <end position="219"/>
    </location>
</feature>
<dbReference type="GO" id="GO:0004827">
    <property type="term" value="F:proline-tRNA ligase activity"/>
    <property type="evidence" value="ECO:0007669"/>
    <property type="project" value="UniProtKB-EC"/>
</dbReference>
<name>A0A6T5V5E6_9EUKA</name>
<keyword evidence="4" id="KW-0067">ATP-binding</keyword>
<evidence type="ECO:0000256" key="6">
    <source>
        <dbReference type="ARBA" id="ARBA00023146"/>
    </source>
</evidence>
<evidence type="ECO:0000313" key="8">
    <source>
        <dbReference type="EMBL" id="CAD8988028.1"/>
    </source>
</evidence>
<dbReference type="FunFam" id="3.30.110.30:FF:000001">
    <property type="entry name" value="Bifunctional glutamate/proline--tRNA ligase"/>
    <property type="match status" value="1"/>
</dbReference>
<dbReference type="InterPro" id="IPR036621">
    <property type="entry name" value="Anticodon-bd_dom_sf"/>
</dbReference>
<evidence type="ECO:0000256" key="3">
    <source>
        <dbReference type="ARBA" id="ARBA00022741"/>
    </source>
</evidence>
<sequence>MVHGDDKGLVLPPRVAPTQVVIIPIPNSKMSEEARQKLQDQCEAFFKDLKAAGVRVKMDDRLNYTPGWKYSHWELKGVPLRLEIGPKDLDKEQAVLARRDTGKKDFVPWSETVKTTQETLARMQTEMLEKARKEFNDCIVRCTEWDDFVPALDAKKMILAPWCEEVAVEEDVKTKSASADGAGAKTLCIPFDQPDLPPGTKCFASGKPAKSWALWGRSY</sequence>
<protein>
    <recommendedName>
        <fullName evidence="1">proline--tRNA ligase</fullName>
        <ecNumber evidence="1">6.1.1.15</ecNumber>
    </recommendedName>
</protein>
<keyword evidence="5" id="KW-0648">Protein biosynthesis</keyword>
<keyword evidence="3" id="KW-0547">Nucleotide-binding</keyword>
<evidence type="ECO:0000313" key="9">
    <source>
        <dbReference type="EMBL" id="CAD8988029.1"/>
    </source>
</evidence>
<evidence type="ECO:0000259" key="7">
    <source>
        <dbReference type="SMART" id="SM00946"/>
    </source>
</evidence>
<dbReference type="InterPro" id="IPR016061">
    <property type="entry name" value="Pro-tRNA_ligase_II_C"/>
</dbReference>